<name>A0A8J3BMM7_9FLAO</name>
<gene>
    <name evidence="1" type="ORF">GCM10007962_15440</name>
</gene>
<dbReference type="InterPro" id="IPR008928">
    <property type="entry name" value="6-hairpin_glycosidase_sf"/>
</dbReference>
<dbReference type="EMBL" id="BMNR01000003">
    <property type="protein sequence ID" value="GGK22207.1"/>
    <property type="molecule type" value="Genomic_DNA"/>
</dbReference>
<evidence type="ECO:0000313" key="1">
    <source>
        <dbReference type="EMBL" id="GGK22207.1"/>
    </source>
</evidence>
<keyword evidence="2" id="KW-1185">Reference proteome</keyword>
<evidence type="ECO:0000313" key="2">
    <source>
        <dbReference type="Proteomes" id="UP000612329"/>
    </source>
</evidence>
<organism evidence="1 2">
    <name type="scientific">Yeosuana aromativorans</name>
    <dbReference type="NCBI Taxonomy" id="288019"/>
    <lineage>
        <taxon>Bacteria</taxon>
        <taxon>Pseudomonadati</taxon>
        <taxon>Bacteroidota</taxon>
        <taxon>Flavobacteriia</taxon>
        <taxon>Flavobacteriales</taxon>
        <taxon>Flavobacteriaceae</taxon>
        <taxon>Yeosuana</taxon>
    </lineage>
</organism>
<comment type="caution">
    <text evidence="1">The sequence shown here is derived from an EMBL/GenBank/DDBJ whole genome shotgun (WGS) entry which is preliminary data.</text>
</comment>
<sequence>MHAQCFKKIMTSLSKMYTKKIKKQISETPYNVPYVPNIWGAGLEIQNFGMKQYFYHVVFPEYFPKSYMLNALDFILGTHPVVNISCFASRIGVGLLTQAYRINRGEHSHIPRGIGSGTALIRLIFPNLLNAPVYGNKPNMF</sequence>
<dbReference type="SUPFAM" id="SSF48208">
    <property type="entry name" value="Six-hairpin glycosidases"/>
    <property type="match status" value="1"/>
</dbReference>
<accession>A0A8J3BMM7</accession>
<dbReference type="Proteomes" id="UP000612329">
    <property type="component" value="Unassembled WGS sequence"/>
</dbReference>
<dbReference type="AlphaFoldDB" id="A0A8J3BMM7"/>
<dbReference type="GO" id="GO:0005975">
    <property type="term" value="P:carbohydrate metabolic process"/>
    <property type="evidence" value="ECO:0007669"/>
    <property type="project" value="InterPro"/>
</dbReference>
<reference evidence="1" key="2">
    <citation type="submission" date="2020-09" db="EMBL/GenBank/DDBJ databases">
        <authorList>
            <person name="Sun Q."/>
            <person name="Ohkuma M."/>
        </authorList>
    </citation>
    <scope>NUCLEOTIDE SEQUENCE</scope>
    <source>
        <strain evidence="1">JCM 12862</strain>
    </source>
</reference>
<protein>
    <submittedName>
        <fullName evidence="1">Uncharacterized protein</fullName>
    </submittedName>
</protein>
<proteinExistence type="predicted"/>
<reference evidence="1" key="1">
    <citation type="journal article" date="2014" name="Int. J. Syst. Evol. Microbiol.">
        <title>Complete genome sequence of Corynebacterium casei LMG S-19264T (=DSM 44701T), isolated from a smear-ripened cheese.</title>
        <authorList>
            <consortium name="US DOE Joint Genome Institute (JGI-PGF)"/>
            <person name="Walter F."/>
            <person name="Albersmeier A."/>
            <person name="Kalinowski J."/>
            <person name="Ruckert C."/>
        </authorList>
    </citation>
    <scope>NUCLEOTIDE SEQUENCE</scope>
    <source>
        <strain evidence="1">JCM 12862</strain>
    </source>
</reference>